<evidence type="ECO:0000313" key="2">
    <source>
        <dbReference type="EMBL" id="OCL11854.1"/>
    </source>
</evidence>
<name>A0A8E2JWK8_9PEZI</name>
<feature type="region of interest" description="Disordered" evidence="1">
    <location>
        <begin position="88"/>
        <end position="107"/>
    </location>
</feature>
<feature type="region of interest" description="Disordered" evidence="1">
    <location>
        <begin position="245"/>
        <end position="309"/>
    </location>
</feature>
<dbReference type="Proteomes" id="UP000250140">
    <property type="component" value="Unassembled WGS sequence"/>
</dbReference>
<reference evidence="2 3" key="1">
    <citation type="journal article" date="2016" name="Nat. Commun.">
        <title>Ectomycorrhizal ecology is imprinted in the genome of the dominant symbiotic fungus Cenococcum geophilum.</title>
        <authorList>
            <consortium name="DOE Joint Genome Institute"/>
            <person name="Peter M."/>
            <person name="Kohler A."/>
            <person name="Ohm R.A."/>
            <person name="Kuo A."/>
            <person name="Krutzmann J."/>
            <person name="Morin E."/>
            <person name="Arend M."/>
            <person name="Barry K.W."/>
            <person name="Binder M."/>
            <person name="Choi C."/>
            <person name="Clum A."/>
            <person name="Copeland A."/>
            <person name="Grisel N."/>
            <person name="Haridas S."/>
            <person name="Kipfer T."/>
            <person name="LaButti K."/>
            <person name="Lindquist E."/>
            <person name="Lipzen A."/>
            <person name="Maire R."/>
            <person name="Meier B."/>
            <person name="Mihaltcheva S."/>
            <person name="Molinier V."/>
            <person name="Murat C."/>
            <person name="Poggeler S."/>
            <person name="Quandt C.A."/>
            <person name="Sperisen C."/>
            <person name="Tritt A."/>
            <person name="Tisserant E."/>
            <person name="Crous P.W."/>
            <person name="Henrissat B."/>
            <person name="Nehls U."/>
            <person name="Egli S."/>
            <person name="Spatafora J.W."/>
            <person name="Grigoriev I.V."/>
            <person name="Martin F.M."/>
        </authorList>
    </citation>
    <scope>NUCLEOTIDE SEQUENCE [LARGE SCALE GENOMIC DNA]</scope>
    <source>
        <strain evidence="2 3">CBS 207.34</strain>
    </source>
</reference>
<feature type="compositionally biased region" description="Low complexity" evidence="1">
    <location>
        <begin position="254"/>
        <end position="299"/>
    </location>
</feature>
<accession>A0A8E2JWK8</accession>
<gene>
    <name evidence="2" type="ORF">AOQ84DRAFT_228671</name>
</gene>
<sequence length="341" mass="35533">MGQQGPHLHAAATCTCGELYVPDARAALIAGCQMRDAGMLGCLDAGRRLLAAGGWNGAVPSQRDDSAQKHTSHPISSHLIPHAVRHRAAASGGQPCAQGKEAAKGQRARAGRVGAAIRRLGGQAGGAGWAVWCLLESRLAGIDLGEDANPLNGVGPLSARCGQTRRRLSPRDPTAWAMEHLLERSTAASLPTLGGARSRRSDWPALGSYPFVRRLAGMPPLERHRAGGQAAGRCENWANAACRMKRSSGPPVHQAGQQPAASSQQSRAPKQASSQQLVASSQQASSSQPAARRSSTPAAHCSHSRTRPAGCFQAVPSSVQQLAALPLLLLPTPLKAPPFDP</sequence>
<evidence type="ECO:0000256" key="1">
    <source>
        <dbReference type="SAM" id="MobiDB-lite"/>
    </source>
</evidence>
<dbReference type="AlphaFoldDB" id="A0A8E2JWK8"/>
<dbReference type="EMBL" id="KV748973">
    <property type="protein sequence ID" value="OCL11854.1"/>
    <property type="molecule type" value="Genomic_DNA"/>
</dbReference>
<evidence type="ECO:0000313" key="3">
    <source>
        <dbReference type="Proteomes" id="UP000250140"/>
    </source>
</evidence>
<protein>
    <submittedName>
        <fullName evidence="2">Uncharacterized protein</fullName>
    </submittedName>
</protein>
<keyword evidence="3" id="KW-1185">Reference proteome</keyword>
<organism evidence="2 3">
    <name type="scientific">Glonium stellatum</name>
    <dbReference type="NCBI Taxonomy" id="574774"/>
    <lineage>
        <taxon>Eukaryota</taxon>
        <taxon>Fungi</taxon>
        <taxon>Dikarya</taxon>
        <taxon>Ascomycota</taxon>
        <taxon>Pezizomycotina</taxon>
        <taxon>Dothideomycetes</taxon>
        <taxon>Pleosporomycetidae</taxon>
        <taxon>Gloniales</taxon>
        <taxon>Gloniaceae</taxon>
        <taxon>Glonium</taxon>
    </lineage>
</organism>
<proteinExistence type="predicted"/>